<gene>
    <name evidence="3" type="ORF">ElyMa_004753000</name>
</gene>
<dbReference type="Pfam" id="PF00078">
    <property type="entry name" value="RVT_1"/>
    <property type="match status" value="1"/>
</dbReference>
<dbReference type="InterPro" id="IPR000477">
    <property type="entry name" value="RT_dom"/>
</dbReference>
<dbReference type="EMBL" id="BMAT01009538">
    <property type="protein sequence ID" value="GFS08281.1"/>
    <property type="molecule type" value="Genomic_DNA"/>
</dbReference>
<evidence type="ECO:0000313" key="4">
    <source>
        <dbReference type="Proteomes" id="UP000762676"/>
    </source>
</evidence>
<feature type="region of interest" description="Disordered" evidence="1">
    <location>
        <begin position="298"/>
        <end position="333"/>
    </location>
</feature>
<dbReference type="Proteomes" id="UP000762676">
    <property type="component" value="Unassembled WGS sequence"/>
</dbReference>
<dbReference type="GO" id="GO:0004519">
    <property type="term" value="F:endonuclease activity"/>
    <property type="evidence" value="ECO:0007669"/>
    <property type="project" value="UniProtKB-KW"/>
</dbReference>
<sequence length="333" mass="38036">MSKIRNLRDRLRGGELENYEKAFDSVEHFAIFDALRKININENYIQILENIYKNATARIHIDNLRSEPFPINRGVRQGDPISPKLFAAAIEEIFKKSELSNGINIDGEILTNLRFADDVALLTESTSLMEEQLNTLNTKSKEVGLKMHKRRTKFMTNHENDDTIQIENASIEKVQKYKYLGMKDLTKEEVDIRIRAGWSCFGRNREIFLDKNMPLSLKKQVYDQCILSTMTYGCQTWTLTKIIGNKLKVAQRAMERKILGIKIKDKIPCKKYDNKHTSKMWCCLMKDKSGTGQVTLQGCRTTGGQKEPRSGNPGSASDQEADNLCDGATVSRK</sequence>
<name>A0AAV4IDR5_9GAST</name>
<dbReference type="PANTHER" id="PTHR47027:SF20">
    <property type="entry name" value="REVERSE TRANSCRIPTASE-LIKE PROTEIN WITH RNA-DIRECTED DNA POLYMERASE DOMAIN"/>
    <property type="match status" value="1"/>
</dbReference>
<evidence type="ECO:0000259" key="2">
    <source>
        <dbReference type="PROSITE" id="PS50878"/>
    </source>
</evidence>
<keyword evidence="3" id="KW-0255">Endonuclease</keyword>
<dbReference type="PANTHER" id="PTHR47027">
    <property type="entry name" value="REVERSE TRANSCRIPTASE DOMAIN-CONTAINING PROTEIN"/>
    <property type="match status" value="1"/>
</dbReference>
<proteinExistence type="predicted"/>
<dbReference type="PROSITE" id="PS50878">
    <property type="entry name" value="RT_POL"/>
    <property type="match status" value="1"/>
</dbReference>
<dbReference type="InterPro" id="IPR043502">
    <property type="entry name" value="DNA/RNA_pol_sf"/>
</dbReference>
<keyword evidence="4" id="KW-1185">Reference proteome</keyword>
<evidence type="ECO:0000256" key="1">
    <source>
        <dbReference type="SAM" id="MobiDB-lite"/>
    </source>
</evidence>
<organism evidence="3 4">
    <name type="scientific">Elysia marginata</name>
    <dbReference type="NCBI Taxonomy" id="1093978"/>
    <lineage>
        <taxon>Eukaryota</taxon>
        <taxon>Metazoa</taxon>
        <taxon>Spiralia</taxon>
        <taxon>Lophotrochozoa</taxon>
        <taxon>Mollusca</taxon>
        <taxon>Gastropoda</taxon>
        <taxon>Heterobranchia</taxon>
        <taxon>Euthyneura</taxon>
        <taxon>Panpulmonata</taxon>
        <taxon>Sacoglossa</taxon>
        <taxon>Placobranchoidea</taxon>
        <taxon>Plakobranchidae</taxon>
        <taxon>Elysia</taxon>
    </lineage>
</organism>
<accession>A0AAV4IDR5</accession>
<comment type="caution">
    <text evidence="3">The sequence shown here is derived from an EMBL/GenBank/DDBJ whole genome shotgun (WGS) entry which is preliminary data.</text>
</comment>
<dbReference type="AlphaFoldDB" id="A0AAV4IDR5"/>
<keyword evidence="3" id="KW-0540">Nuclease</keyword>
<evidence type="ECO:0000313" key="3">
    <source>
        <dbReference type="EMBL" id="GFS08281.1"/>
    </source>
</evidence>
<dbReference type="SUPFAM" id="SSF56672">
    <property type="entry name" value="DNA/RNA polymerases"/>
    <property type="match status" value="1"/>
</dbReference>
<reference evidence="3 4" key="1">
    <citation type="journal article" date="2021" name="Elife">
        <title>Chloroplast acquisition without the gene transfer in kleptoplastic sea slugs, Plakobranchus ocellatus.</title>
        <authorList>
            <person name="Maeda T."/>
            <person name="Takahashi S."/>
            <person name="Yoshida T."/>
            <person name="Shimamura S."/>
            <person name="Takaki Y."/>
            <person name="Nagai Y."/>
            <person name="Toyoda A."/>
            <person name="Suzuki Y."/>
            <person name="Arimoto A."/>
            <person name="Ishii H."/>
            <person name="Satoh N."/>
            <person name="Nishiyama T."/>
            <person name="Hasebe M."/>
            <person name="Maruyama T."/>
            <person name="Minagawa J."/>
            <person name="Obokata J."/>
            <person name="Shigenobu S."/>
        </authorList>
    </citation>
    <scope>NUCLEOTIDE SEQUENCE [LARGE SCALE GENOMIC DNA]</scope>
</reference>
<protein>
    <submittedName>
        <fullName evidence="3">Endonuclease-reverse transcriptase</fullName>
    </submittedName>
</protein>
<keyword evidence="3" id="KW-0378">Hydrolase</keyword>
<feature type="domain" description="Reverse transcriptase" evidence="2">
    <location>
        <begin position="1"/>
        <end position="184"/>
    </location>
</feature>